<dbReference type="GO" id="GO:0008180">
    <property type="term" value="C:COP9 signalosome"/>
    <property type="evidence" value="ECO:0007669"/>
    <property type="project" value="TreeGrafter"/>
</dbReference>
<comment type="similarity">
    <text evidence="1">Belongs to the peptidase M67A family. CSN6 subfamily.</text>
</comment>
<dbReference type="WBParaSite" id="MBELARI_LOCUS5629">
    <property type="protein sequence ID" value="MBELARI_LOCUS5629"/>
    <property type="gene ID" value="MBELARI_LOCUS5629"/>
</dbReference>
<dbReference type="InterPro" id="IPR000555">
    <property type="entry name" value="JAMM/MPN+_dom"/>
</dbReference>
<reference evidence="6" key="1">
    <citation type="submission" date="2024-02" db="UniProtKB">
        <authorList>
            <consortium name="WormBaseParasite"/>
        </authorList>
    </citation>
    <scope>IDENTIFICATION</scope>
</reference>
<dbReference type="AlphaFoldDB" id="A0AAF3FF20"/>
<evidence type="ECO:0000256" key="2">
    <source>
        <dbReference type="ARBA" id="ARBA00014871"/>
    </source>
</evidence>
<keyword evidence="5" id="KW-1185">Reference proteome</keyword>
<evidence type="ECO:0000259" key="3">
    <source>
        <dbReference type="Pfam" id="PF01398"/>
    </source>
</evidence>
<dbReference type="PANTHER" id="PTHR10540">
    <property type="entry name" value="EUKARYOTIC TRANSLATION INITIATION FACTOR 3 SUBUNIT F-RELATED"/>
    <property type="match status" value="1"/>
</dbReference>
<evidence type="ECO:0000256" key="1">
    <source>
        <dbReference type="ARBA" id="ARBA00010893"/>
    </source>
</evidence>
<dbReference type="InterPro" id="IPR024969">
    <property type="entry name" value="EIF3F/CSN6-like_C"/>
</dbReference>
<organism evidence="5 6">
    <name type="scientific">Mesorhabditis belari</name>
    <dbReference type="NCBI Taxonomy" id="2138241"/>
    <lineage>
        <taxon>Eukaryota</taxon>
        <taxon>Metazoa</taxon>
        <taxon>Ecdysozoa</taxon>
        <taxon>Nematoda</taxon>
        <taxon>Chromadorea</taxon>
        <taxon>Rhabditida</taxon>
        <taxon>Rhabditina</taxon>
        <taxon>Rhabditomorpha</taxon>
        <taxon>Rhabditoidea</taxon>
        <taxon>Rhabditidae</taxon>
        <taxon>Mesorhabditinae</taxon>
        <taxon>Mesorhabditis</taxon>
    </lineage>
</organism>
<evidence type="ECO:0000259" key="4">
    <source>
        <dbReference type="Pfam" id="PF13012"/>
    </source>
</evidence>
<feature type="domain" description="JAB1/MPN/MOV34 metalloenzyme" evidence="3">
    <location>
        <begin position="13"/>
        <end position="103"/>
    </location>
</feature>
<dbReference type="Proteomes" id="UP000887575">
    <property type="component" value="Unassembled WGS sequence"/>
</dbReference>
<evidence type="ECO:0000313" key="6">
    <source>
        <dbReference type="WBParaSite" id="MBELARI_LOCUS5629"/>
    </source>
</evidence>
<dbReference type="PANTHER" id="PTHR10540:SF8">
    <property type="entry name" value="COP9 SIGNALOSOME COMPLEX SUBUNIT 6"/>
    <property type="match status" value="1"/>
</dbReference>
<dbReference type="GO" id="GO:0008237">
    <property type="term" value="F:metallopeptidase activity"/>
    <property type="evidence" value="ECO:0007669"/>
    <property type="project" value="InterPro"/>
</dbReference>
<proteinExistence type="inferred from homology"/>
<evidence type="ECO:0000313" key="5">
    <source>
        <dbReference type="Proteomes" id="UP000887575"/>
    </source>
</evidence>
<accession>A0AAF3FF20</accession>
<feature type="domain" description="EIF3F/CSN6-like C-terminal" evidence="4">
    <location>
        <begin position="159"/>
        <end position="266"/>
    </location>
</feature>
<dbReference type="Pfam" id="PF13012">
    <property type="entry name" value="MitMem_reg"/>
    <property type="match status" value="1"/>
</dbReference>
<dbReference type="Pfam" id="PF01398">
    <property type="entry name" value="JAB"/>
    <property type="match status" value="1"/>
</dbReference>
<protein>
    <recommendedName>
        <fullName evidence="2">COP9 signalosome complex subunit 6</fullName>
    </recommendedName>
</protein>
<sequence>MLGNNEASCSAIVKVHPLVALNISEHWSKLRLEKNEDTVWGVLLGHKDSKGREFEAVTSFDIKIHKVNKQGGGVSLENEKFNERLEQYTEVFPDLEYVGWYTASTPSPNETLNLPKDSVILHLAAFLNMPANKLPLFAYVVDDKGVARPAEWSLQSEASERIGVEHVTRLSKAVGDASATNVSRHLRTQASIVEMMLSKLRIVQRWLEGVDVGTVPYDPVIAREAGKIIDMAAQIKPNEKDFDENLNQHMQDISVAQLLTKITKLIGADYHAWTDTLRLKESAVTASGVDMGDADEINRVSGYANFLMSSTREFWNV</sequence>
<name>A0AAF3FF20_9BILA</name>
<dbReference type="Gene3D" id="3.40.140.10">
    <property type="entry name" value="Cytidine Deaminase, domain 2"/>
    <property type="match status" value="1"/>
</dbReference>